<dbReference type="AlphaFoldDB" id="A0A0C1RDX6"/>
<proteinExistence type="predicted"/>
<accession>A0A0C1RDX6</accession>
<comment type="caution">
    <text evidence="1">The sequence shown here is derived from an EMBL/GenBank/DDBJ whole genome shotgun (WGS) entry which is preliminary data.</text>
</comment>
<dbReference type="EMBL" id="JHEG02000003">
    <property type="protein sequence ID" value="KIE13828.1"/>
    <property type="molecule type" value="Genomic_DNA"/>
</dbReference>
<protein>
    <submittedName>
        <fullName evidence="1">Uncharacterized protein</fullName>
    </submittedName>
</protein>
<sequence>MDFIFLRGSTTSSITPILTLITHKPETIVGCVLLGQNGQEELPDWFTYVSGENLASGLLECVDNGEKLEELGVFLIVREPNSLLQFNVLAAVCCCNLNYSGEGSTVGRKVLELLAKHNIRTYSSDIQCPVKKSDRSFSEWHEDIKKAFEESFSRVAKPWLLECWGLPEVRY</sequence>
<organism evidence="1">
    <name type="scientific">Tolypothrix bouteillei VB521301</name>
    <dbReference type="NCBI Taxonomy" id="1479485"/>
    <lineage>
        <taxon>Bacteria</taxon>
        <taxon>Bacillati</taxon>
        <taxon>Cyanobacteriota</taxon>
        <taxon>Cyanophyceae</taxon>
        <taxon>Nostocales</taxon>
        <taxon>Tolypothrichaceae</taxon>
        <taxon>Tolypothrix</taxon>
    </lineage>
</organism>
<dbReference type="OrthoDB" id="9860272at2"/>
<reference evidence="1" key="1">
    <citation type="journal article" date="2015" name="Genome Announc.">
        <title>Draft Genome Sequence of Tolypothrix boutellei Strain VB521301.</title>
        <authorList>
            <person name="Chandrababunaidu M.M."/>
            <person name="Singh D."/>
            <person name="Sen D."/>
            <person name="Bhan S."/>
            <person name="Das S."/>
            <person name="Gupta A."/>
            <person name="Adhikary S.P."/>
            <person name="Tripathy S."/>
        </authorList>
    </citation>
    <scope>NUCLEOTIDE SEQUENCE</scope>
    <source>
        <strain evidence="1">VB521301</strain>
    </source>
</reference>
<evidence type="ECO:0000313" key="1">
    <source>
        <dbReference type="EMBL" id="KIE13828.1"/>
    </source>
</evidence>
<gene>
    <name evidence="1" type="ORF">DA73_0201790</name>
</gene>
<name>A0A0C1RDX6_9CYAN</name>